<dbReference type="FunCoup" id="B9HM75">
    <property type="interactions" value="2"/>
</dbReference>
<proteinExistence type="predicted"/>
<keyword evidence="4" id="KW-1185">Reference proteome</keyword>
<keyword evidence="2" id="KW-0732">Signal</keyword>
<dbReference type="EMBL" id="CM009297">
    <property type="protein sequence ID" value="PNT25657.1"/>
    <property type="molecule type" value="Genomic_DNA"/>
</dbReference>
<feature type="region of interest" description="Disordered" evidence="1">
    <location>
        <begin position="73"/>
        <end position="94"/>
    </location>
</feature>
<dbReference type="Proteomes" id="UP000006729">
    <property type="component" value="Chromosome 8"/>
</dbReference>
<gene>
    <name evidence="3" type="ORF">POPTR_008G195700</name>
</gene>
<evidence type="ECO:0000256" key="2">
    <source>
        <dbReference type="SAM" id="SignalP"/>
    </source>
</evidence>
<dbReference type="eggNOG" id="ENOG502S7RY">
    <property type="taxonomic scope" value="Eukaryota"/>
</dbReference>
<evidence type="ECO:0000313" key="4">
    <source>
        <dbReference type="Proteomes" id="UP000006729"/>
    </source>
</evidence>
<protein>
    <submittedName>
        <fullName evidence="3">Uncharacterized protein</fullName>
    </submittedName>
</protein>
<feature type="chain" id="PRO_5030166141" evidence="2">
    <location>
        <begin position="24"/>
        <end position="194"/>
    </location>
</feature>
<dbReference type="HOGENOM" id="CLU_121177_0_0_1"/>
<evidence type="ECO:0000256" key="1">
    <source>
        <dbReference type="SAM" id="MobiDB-lite"/>
    </source>
</evidence>
<dbReference type="PANTHER" id="PTHR35725">
    <property type="entry name" value="CLASSICAL ARABINOGALACTAN PROTEIN 26"/>
    <property type="match status" value="1"/>
</dbReference>
<evidence type="ECO:0000313" key="3">
    <source>
        <dbReference type="EMBL" id="PNT25657.1"/>
    </source>
</evidence>
<organism evidence="3 4">
    <name type="scientific">Populus trichocarpa</name>
    <name type="common">Western balsam poplar</name>
    <name type="synonym">Populus balsamifera subsp. trichocarpa</name>
    <dbReference type="NCBI Taxonomy" id="3694"/>
    <lineage>
        <taxon>Eukaryota</taxon>
        <taxon>Viridiplantae</taxon>
        <taxon>Streptophyta</taxon>
        <taxon>Embryophyta</taxon>
        <taxon>Tracheophyta</taxon>
        <taxon>Spermatophyta</taxon>
        <taxon>Magnoliopsida</taxon>
        <taxon>eudicotyledons</taxon>
        <taxon>Gunneridae</taxon>
        <taxon>Pentapetalae</taxon>
        <taxon>rosids</taxon>
        <taxon>fabids</taxon>
        <taxon>Malpighiales</taxon>
        <taxon>Salicaceae</taxon>
        <taxon>Saliceae</taxon>
        <taxon>Populus</taxon>
    </lineage>
</organism>
<dbReference type="InterPro" id="IPR039346">
    <property type="entry name" value="AGP25/26"/>
</dbReference>
<feature type="compositionally biased region" description="Low complexity" evidence="1">
    <location>
        <begin position="73"/>
        <end position="83"/>
    </location>
</feature>
<dbReference type="PANTHER" id="PTHR35725:SF3">
    <property type="entry name" value="CLASSICAL ARABINOGALACTAN PROTEIN 25"/>
    <property type="match status" value="1"/>
</dbReference>
<reference evidence="3 4" key="1">
    <citation type="journal article" date="2006" name="Science">
        <title>The genome of black cottonwood, Populus trichocarpa (Torr. &amp; Gray).</title>
        <authorList>
            <person name="Tuskan G.A."/>
            <person name="Difazio S."/>
            <person name="Jansson S."/>
            <person name="Bohlmann J."/>
            <person name="Grigoriev I."/>
            <person name="Hellsten U."/>
            <person name="Putnam N."/>
            <person name="Ralph S."/>
            <person name="Rombauts S."/>
            <person name="Salamov A."/>
            <person name="Schein J."/>
            <person name="Sterck L."/>
            <person name="Aerts A."/>
            <person name="Bhalerao R.R."/>
            <person name="Bhalerao R.P."/>
            <person name="Blaudez D."/>
            <person name="Boerjan W."/>
            <person name="Brun A."/>
            <person name="Brunner A."/>
            <person name="Busov V."/>
            <person name="Campbell M."/>
            <person name="Carlson J."/>
            <person name="Chalot M."/>
            <person name="Chapman J."/>
            <person name="Chen G.L."/>
            <person name="Cooper D."/>
            <person name="Coutinho P.M."/>
            <person name="Couturier J."/>
            <person name="Covert S."/>
            <person name="Cronk Q."/>
            <person name="Cunningham R."/>
            <person name="Davis J."/>
            <person name="Degroeve S."/>
            <person name="Dejardin A."/>
            <person name="Depamphilis C."/>
            <person name="Detter J."/>
            <person name="Dirks B."/>
            <person name="Dubchak I."/>
            <person name="Duplessis S."/>
            <person name="Ehlting J."/>
            <person name="Ellis B."/>
            <person name="Gendler K."/>
            <person name="Goodstein D."/>
            <person name="Gribskov M."/>
            <person name="Grimwood J."/>
            <person name="Groover A."/>
            <person name="Gunter L."/>
            <person name="Hamberger B."/>
            <person name="Heinze B."/>
            <person name="Helariutta Y."/>
            <person name="Henrissat B."/>
            <person name="Holligan D."/>
            <person name="Holt R."/>
            <person name="Huang W."/>
            <person name="Islam-Faridi N."/>
            <person name="Jones S."/>
            <person name="Jones-Rhoades M."/>
            <person name="Jorgensen R."/>
            <person name="Joshi C."/>
            <person name="Kangasjarvi J."/>
            <person name="Karlsson J."/>
            <person name="Kelleher C."/>
            <person name="Kirkpatrick R."/>
            <person name="Kirst M."/>
            <person name="Kohler A."/>
            <person name="Kalluri U."/>
            <person name="Larimer F."/>
            <person name="Leebens-Mack J."/>
            <person name="Leple J.C."/>
            <person name="Locascio P."/>
            <person name="Lou Y."/>
            <person name="Lucas S."/>
            <person name="Martin F."/>
            <person name="Montanini B."/>
            <person name="Napoli C."/>
            <person name="Nelson D.R."/>
            <person name="Nelson C."/>
            <person name="Nieminen K."/>
            <person name="Nilsson O."/>
            <person name="Pereda V."/>
            <person name="Peter G."/>
            <person name="Philippe R."/>
            <person name="Pilate G."/>
            <person name="Poliakov A."/>
            <person name="Razumovskaya J."/>
            <person name="Richardson P."/>
            <person name="Rinaldi C."/>
            <person name="Ritland K."/>
            <person name="Rouze P."/>
            <person name="Ryaboy D."/>
            <person name="Schmutz J."/>
            <person name="Schrader J."/>
            <person name="Segerman B."/>
            <person name="Shin H."/>
            <person name="Siddiqui A."/>
            <person name="Sterky F."/>
            <person name="Terry A."/>
            <person name="Tsai C.J."/>
            <person name="Uberbacher E."/>
            <person name="Unneberg P."/>
            <person name="Vahala J."/>
            <person name="Wall K."/>
            <person name="Wessler S."/>
            <person name="Yang G."/>
            <person name="Yin T."/>
            <person name="Douglas C."/>
            <person name="Marra M."/>
            <person name="Sandberg G."/>
            <person name="Van de Peer Y."/>
            <person name="Rokhsar D."/>
        </authorList>
    </citation>
    <scope>NUCLEOTIDE SEQUENCE [LARGE SCALE GENOMIC DNA]</scope>
    <source>
        <strain evidence="4">cv. Nisqually</strain>
    </source>
</reference>
<dbReference type="InParanoid" id="B9HM75"/>
<feature type="signal peptide" evidence="2">
    <location>
        <begin position="1"/>
        <end position="23"/>
    </location>
</feature>
<name>B9HM75_POPTR</name>
<dbReference type="AlphaFoldDB" id="B9HM75"/>
<sequence>MASFWFLTALIVPLVIFPSPSSSSSSTQLNSKTSPYPISTSPAFLTNSPPIPPFQELSPDIAPLLPSPGGVLPSPTVSSVPTIPSTPSPPNPDEVVASGPDSAFSPLGALLASSAAPRNLINSVIVVGFIAYRSIQLFKIKKHNSLTSASLEKLVPLQLGHVTGVSMNIVPVLARKGFSDPGWSSNWIPAGTWF</sequence>
<accession>B9HM75</accession>